<evidence type="ECO:0000259" key="1">
    <source>
        <dbReference type="Pfam" id="PF13460"/>
    </source>
</evidence>
<dbReference type="Proteomes" id="UP001332243">
    <property type="component" value="Unassembled WGS sequence"/>
</dbReference>
<dbReference type="PANTHER" id="PTHR43355:SF2">
    <property type="entry name" value="FLAVIN REDUCTASE (NADPH)"/>
    <property type="match status" value="1"/>
</dbReference>
<protein>
    <submittedName>
        <fullName evidence="2">NAD(P)H-binding protein</fullName>
    </submittedName>
</protein>
<sequence length="222" mass="23780">MSRIVVFGAGGRAGRAVTAEARERGYRVTAVVRDTDRHADLVSPGVVLRSGDVRDAETVYDNADGHDAVVCAVTPASGPEEFANLDRFDQAYFVDVVDALLTGMTRAGVPRLVFVGLFANLLDGRGRPVYDNPDVFPPELRPYALAHTAGLDRLRAARTGVDWLVLTPPALLDPTGPRTGRYRFGGETAAGPATLSYADLAVAVLDEIGSPTRHRTRVSVHD</sequence>
<feature type="domain" description="NAD(P)-binding" evidence="1">
    <location>
        <begin position="8"/>
        <end position="208"/>
    </location>
</feature>
<comment type="caution">
    <text evidence="2">The sequence shown here is derived from an EMBL/GenBank/DDBJ whole genome shotgun (WGS) entry which is preliminary data.</text>
</comment>
<evidence type="ECO:0000313" key="2">
    <source>
        <dbReference type="EMBL" id="MEE6263327.1"/>
    </source>
</evidence>
<dbReference type="InterPro" id="IPR016040">
    <property type="entry name" value="NAD(P)-bd_dom"/>
</dbReference>
<dbReference type="InterPro" id="IPR051606">
    <property type="entry name" value="Polyketide_Oxido-like"/>
</dbReference>
<dbReference type="Gene3D" id="3.40.50.720">
    <property type="entry name" value="NAD(P)-binding Rossmann-like Domain"/>
    <property type="match status" value="1"/>
</dbReference>
<dbReference type="EMBL" id="JAZGQK010000036">
    <property type="protein sequence ID" value="MEE6263327.1"/>
    <property type="molecule type" value="Genomic_DNA"/>
</dbReference>
<dbReference type="SUPFAM" id="SSF51735">
    <property type="entry name" value="NAD(P)-binding Rossmann-fold domains"/>
    <property type="match status" value="1"/>
</dbReference>
<accession>A0ABU7S3J1</accession>
<dbReference type="RefSeq" id="WP_331218259.1">
    <property type="nucleotide sequence ID" value="NZ_JAZGQK010000036.1"/>
</dbReference>
<dbReference type="PANTHER" id="PTHR43355">
    <property type="entry name" value="FLAVIN REDUCTASE (NADPH)"/>
    <property type="match status" value="1"/>
</dbReference>
<keyword evidence="3" id="KW-1185">Reference proteome</keyword>
<gene>
    <name evidence="2" type="ORF">V1633_33100</name>
</gene>
<organism evidence="2 3">
    <name type="scientific">Plantactinospora sonchi</name>
    <dbReference type="NCBI Taxonomy" id="1544735"/>
    <lineage>
        <taxon>Bacteria</taxon>
        <taxon>Bacillati</taxon>
        <taxon>Actinomycetota</taxon>
        <taxon>Actinomycetes</taxon>
        <taxon>Micromonosporales</taxon>
        <taxon>Micromonosporaceae</taxon>
        <taxon>Plantactinospora</taxon>
    </lineage>
</organism>
<dbReference type="Pfam" id="PF13460">
    <property type="entry name" value="NAD_binding_10"/>
    <property type="match status" value="1"/>
</dbReference>
<dbReference type="InterPro" id="IPR036291">
    <property type="entry name" value="NAD(P)-bd_dom_sf"/>
</dbReference>
<proteinExistence type="predicted"/>
<evidence type="ECO:0000313" key="3">
    <source>
        <dbReference type="Proteomes" id="UP001332243"/>
    </source>
</evidence>
<reference evidence="2 3" key="1">
    <citation type="submission" date="2024-01" db="EMBL/GenBank/DDBJ databases">
        <title>Genome insights into Plantactinospora sonchi sp. nov.</title>
        <authorList>
            <person name="Wang L."/>
        </authorList>
    </citation>
    <scope>NUCLEOTIDE SEQUENCE [LARGE SCALE GENOMIC DNA]</scope>
    <source>
        <strain evidence="2 3">NEAU-QY2</strain>
    </source>
</reference>
<name>A0ABU7S3J1_9ACTN</name>